<dbReference type="InterPro" id="IPR044635">
    <property type="entry name" value="UBP14-like"/>
</dbReference>
<feature type="domain" description="USP" evidence="8">
    <location>
        <begin position="105"/>
        <end position="483"/>
    </location>
</feature>
<name>A0A1E4RIC4_9ASCO</name>
<evidence type="ECO:0000256" key="5">
    <source>
        <dbReference type="ARBA" id="ARBA00022807"/>
    </source>
</evidence>
<evidence type="ECO:0000259" key="7">
    <source>
        <dbReference type="PROSITE" id="PS50053"/>
    </source>
</evidence>
<dbReference type="InterPro" id="IPR001394">
    <property type="entry name" value="Peptidase_C19_UCH"/>
</dbReference>
<dbReference type="Gene3D" id="3.10.20.90">
    <property type="entry name" value="Phosphatidylinositol 3-kinase Catalytic Subunit, Chain A, domain 1"/>
    <property type="match status" value="1"/>
</dbReference>
<dbReference type="PROSITE" id="PS00973">
    <property type="entry name" value="USP_2"/>
    <property type="match status" value="1"/>
</dbReference>
<dbReference type="GO" id="GO:0016579">
    <property type="term" value="P:protein deubiquitination"/>
    <property type="evidence" value="ECO:0007669"/>
    <property type="project" value="InterPro"/>
</dbReference>
<dbReference type="SMART" id="SM00213">
    <property type="entry name" value="UBQ"/>
    <property type="match status" value="1"/>
</dbReference>
<dbReference type="EC" id="3.4.19.12" evidence="6"/>
<dbReference type="GO" id="GO:0061136">
    <property type="term" value="P:regulation of proteasomal protein catabolic process"/>
    <property type="evidence" value="ECO:0007669"/>
    <property type="project" value="TreeGrafter"/>
</dbReference>
<organism evidence="9 10">
    <name type="scientific">Hyphopichia burtonii NRRL Y-1933</name>
    <dbReference type="NCBI Taxonomy" id="984485"/>
    <lineage>
        <taxon>Eukaryota</taxon>
        <taxon>Fungi</taxon>
        <taxon>Dikarya</taxon>
        <taxon>Ascomycota</taxon>
        <taxon>Saccharomycotina</taxon>
        <taxon>Pichiomycetes</taxon>
        <taxon>Debaryomycetaceae</taxon>
        <taxon>Hyphopichia</taxon>
    </lineage>
</organism>
<proteinExistence type="inferred from homology"/>
<accession>A0A1E4RIC4</accession>
<evidence type="ECO:0000256" key="4">
    <source>
        <dbReference type="ARBA" id="ARBA00022801"/>
    </source>
</evidence>
<dbReference type="CDD" id="cd02657">
    <property type="entry name" value="Peptidase_C19A"/>
    <property type="match status" value="1"/>
</dbReference>
<evidence type="ECO:0000313" key="9">
    <source>
        <dbReference type="EMBL" id="ODV66845.1"/>
    </source>
</evidence>
<evidence type="ECO:0000313" key="10">
    <source>
        <dbReference type="Proteomes" id="UP000095085"/>
    </source>
</evidence>
<gene>
    <name evidence="9" type="ORF">HYPBUDRAFT_6160</name>
</gene>
<dbReference type="Proteomes" id="UP000095085">
    <property type="component" value="Unassembled WGS sequence"/>
</dbReference>
<dbReference type="InterPro" id="IPR038765">
    <property type="entry name" value="Papain-like_cys_pep_sf"/>
</dbReference>
<dbReference type="GO" id="GO:0004843">
    <property type="term" value="F:cysteine-type deubiquitinase activity"/>
    <property type="evidence" value="ECO:0007669"/>
    <property type="project" value="UniProtKB-UniRule"/>
</dbReference>
<keyword evidence="5 6" id="KW-0788">Thiol protease</keyword>
<evidence type="ECO:0000259" key="8">
    <source>
        <dbReference type="PROSITE" id="PS50235"/>
    </source>
</evidence>
<dbReference type="PROSITE" id="PS50053">
    <property type="entry name" value="UBIQUITIN_2"/>
    <property type="match status" value="1"/>
</dbReference>
<keyword evidence="4 6" id="KW-0378">Hydrolase</keyword>
<comment type="catalytic activity">
    <reaction evidence="1 6">
        <text>Thiol-dependent hydrolysis of ester, thioester, amide, peptide and isopeptide bonds formed by the C-terminal Gly of ubiquitin (a 76-residue protein attached to proteins as an intracellular targeting signal).</text>
        <dbReference type="EC" id="3.4.19.12"/>
    </reaction>
</comment>
<evidence type="ECO:0000256" key="1">
    <source>
        <dbReference type="ARBA" id="ARBA00000707"/>
    </source>
</evidence>
<keyword evidence="2 6" id="KW-0645">Protease</keyword>
<dbReference type="PROSITE" id="PS00299">
    <property type="entry name" value="UBIQUITIN_1"/>
    <property type="match status" value="1"/>
</dbReference>
<dbReference type="AlphaFoldDB" id="A0A1E4RIC4"/>
<dbReference type="GO" id="GO:0043161">
    <property type="term" value="P:proteasome-mediated ubiquitin-dependent protein catabolic process"/>
    <property type="evidence" value="ECO:0007669"/>
    <property type="project" value="InterPro"/>
</dbReference>
<dbReference type="PANTHER" id="PTHR43982">
    <property type="entry name" value="UBIQUITIN CARBOXYL-TERMINAL HYDROLASE"/>
    <property type="match status" value="1"/>
</dbReference>
<keyword evidence="10" id="KW-1185">Reference proteome</keyword>
<dbReference type="Gene3D" id="3.90.70.10">
    <property type="entry name" value="Cysteine proteinases"/>
    <property type="match status" value="1"/>
</dbReference>
<evidence type="ECO:0000256" key="6">
    <source>
        <dbReference type="RuleBase" id="RU366025"/>
    </source>
</evidence>
<dbReference type="STRING" id="984485.A0A1E4RIC4"/>
<dbReference type="RefSeq" id="XP_020075912.1">
    <property type="nucleotide sequence ID" value="XM_020223554.1"/>
</dbReference>
<dbReference type="Pfam" id="PF00443">
    <property type="entry name" value="UCH"/>
    <property type="match status" value="1"/>
</dbReference>
<dbReference type="OrthoDB" id="333239at2759"/>
<evidence type="ECO:0000256" key="3">
    <source>
        <dbReference type="ARBA" id="ARBA00022786"/>
    </source>
</evidence>
<dbReference type="PROSITE" id="PS50235">
    <property type="entry name" value="USP_3"/>
    <property type="match status" value="1"/>
</dbReference>
<protein>
    <recommendedName>
        <fullName evidence="6">Ubiquitin carboxyl-terminal hydrolase</fullName>
        <ecNumber evidence="6">3.4.19.12</ecNumber>
    </recommendedName>
</protein>
<dbReference type="PROSITE" id="PS00972">
    <property type="entry name" value="USP_1"/>
    <property type="match status" value="1"/>
</dbReference>
<dbReference type="InterPro" id="IPR028889">
    <property type="entry name" value="USP"/>
</dbReference>
<dbReference type="GO" id="GO:0070628">
    <property type="term" value="F:proteasome binding"/>
    <property type="evidence" value="ECO:0007669"/>
    <property type="project" value="TreeGrafter"/>
</dbReference>
<dbReference type="PANTHER" id="PTHR43982:SF1">
    <property type="entry name" value="UBIQUITIN CARBOXYL-TERMINAL HYDROLASE 14"/>
    <property type="match status" value="1"/>
</dbReference>
<dbReference type="Pfam" id="PF00240">
    <property type="entry name" value="ubiquitin"/>
    <property type="match status" value="1"/>
</dbReference>
<dbReference type="InterPro" id="IPR019954">
    <property type="entry name" value="Ubiquitin_CS"/>
</dbReference>
<dbReference type="SUPFAM" id="SSF54001">
    <property type="entry name" value="Cysteine proteinases"/>
    <property type="match status" value="1"/>
</dbReference>
<dbReference type="SUPFAM" id="SSF54236">
    <property type="entry name" value="Ubiquitin-like"/>
    <property type="match status" value="1"/>
</dbReference>
<sequence>MSSKITIKNAGKVYEIEVGASDTGLIFKQKIQEATNIPPERQKILVKGGKVNDEDEISSLALNTKQPIMVLGTPDKGLPSKPVEKQVFLEDINQNQLFKVGSEPSGLINLGNTCYLNSSLQALFQINDVKEKLEKFNGSSGANANASQSLVLSLKSLFGQMSKKHESVNPTLLLTIFRNVFPQFAERERGFYKQQDAEEAFSQLLSTLGETLKVKDYFRISFKSEQKCLALPEEEVKTDYEDSFKINCHIDIKTNFLRDGILNGLKETLEKYNDTLQSNTEYEVNRRITRLPKMLTVHFVRFYWRRDTQKKSKILRRVQFPFELDLAEMLDESIKLEKIKIRDELNKIEKDNIDLIRDFKKSKKNDNKLSPLEQQEEEELKLMSIKSKFNDDFAKSLPSGIDLQTATENPSSVYELSAVITHAGSSADSGHYQSFVKDDKDLDGERWWKFNDDKVSSVNREKIETLAGGGESDSALILIYKSKGF</sequence>
<dbReference type="EMBL" id="KV454541">
    <property type="protein sequence ID" value="ODV66845.1"/>
    <property type="molecule type" value="Genomic_DNA"/>
</dbReference>
<comment type="similarity">
    <text evidence="6">Belongs to the peptidase C19 family.</text>
</comment>
<dbReference type="InterPro" id="IPR000626">
    <property type="entry name" value="Ubiquitin-like_dom"/>
</dbReference>
<dbReference type="InterPro" id="IPR018200">
    <property type="entry name" value="USP_CS"/>
</dbReference>
<dbReference type="InterPro" id="IPR029071">
    <property type="entry name" value="Ubiquitin-like_domsf"/>
</dbReference>
<reference evidence="10" key="1">
    <citation type="submission" date="2016-05" db="EMBL/GenBank/DDBJ databases">
        <title>Comparative genomics of biotechnologically important yeasts.</title>
        <authorList>
            <consortium name="DOE Joint Genome Institute"/>
            <person name="Riley R."/>
            <person name="Haridas S."/>
            <person name="Wolfe K.H."/>
            <person name="Lopes M.R."/>
            <person name="Hittinger C.T."/>
            <person name="Goker M."/>
            <person name="Salamov A."/>
            <person name="Wisecaver J."/>
            <person name="Long T.M."/>
            <person name="Aerts A.L."/>
            <person name="Barry K."/>
            <person name="Choi C."/>
            <person name="Clum A."/>
            <person name="Coughlan A.Y."/>
            <person name="Deshpande S."/>
            <person name="Douglass A.P."/>
            <person name="Hanson S.J."/>
            <person name="Klenk H.-P."/>
            <person name="Labutti K."/>
            <person name="Lapidus A."/>
            <person name="Lindquist E."/>
            <person name="Lipzen A."/>
            <person name="Meier-Kolthoff J.P."/>
            <person name="Ohm R.A."/>
            <person name="Otillar R.P."/>
            <person name="Pangilinan J."/>
            <person name="Peng Y."/>
            <person name="Rokas A."/>
            <person name="Rosa C.A."/>
            <person name="Scheuner C."/>
            <person name="Sibirny A.A."/>
            <person name="Slot J.C."/>
            <person name="Stielow J.B."/>
            <person name="Sun H."/>
            <person name="Kurtzman C.P."/>
            <person name="Blackwell M."/>
            <person name="Grigoriev I.V."/>
            <person name="Jeffries T.W."/>
        </authorList>
    </citation>
    <scope>NUCLEOTIDE SEQUENCE [LARGE SCALE GENOMIC DNA]</scope>
    <source>
        <strain evidence="10">NRRL Y-1933</strain>
    </source>
</reference>
<evidence type="ECO:0000256" key="2">
    <source>
        <dbReference type="ARBA" id="ARBA00022670"/>
    </source>
</evidence>
<keyword evidence="3 6" id="KW-0833">Ubl conjugation pathway</keyword>
<dbReference type="GeneID" id="30998103"/>
<feature type="domain" description="Ubiquitin-like" evidence="7">
    <location>
        <begin position="3"/>
        <end position="77"/>
    </location>
</feature>